<dbReference type="InterPro" id="IPR013785">
    <property type="entry name" value="Aldolase_TIM"/>
</dbReference>
<dbReference type="Gene3D" id="3.20.20.70">
    <property type="entry name" value="Aldolase class I"/>
    <property type="match status" value="1"/>
</dbReference>
<evidence type="ECO:0000259" key="1">
    <source>
        <dbReference type="Pfam" id="PF02581"/>
    </source>
</evidence>
<dbReference type="AlphaFoldDB" id="A0A4R1KB10"/>
<feature type="domain" description="Thiamine phosphate synthase/TenI" evidence="1">
    <location>
        <begin position="28"/>
        <end position="166"/>
    </location>
</feature>
<dbReference type="Pfam" id="PF02581">
    <property type="entry name" value="TMP-TENI"/>
    <property type="match status" value="1"/>
</dbReference>
<proteinExistence type="predicted"/>
<gene>
    <name evidence="2" type="ORF">C8D98_0147</name>
</gene>
<dbReference type="Proteomes" id="UP000294614">
    <property type="component" value="Unassembled WGS sequence"/>
</dbReference>
<dbReference type="EMBL" id="SMGG01000003">
    <property type="protein sequence ID" value="TCK61645.1"/>
    <property type="molecule type" value="Genomic_DNA"/>
</dbReference>
<dbReference type="CDD" id="cd00564">
    <property type="entry name" value="TMP_TenI"/>
    <property type="match status" value="1"/>
</dbReference>
<dbReference type="SUPFAM" id="SSF51391">
    <property type="entry name" value="Thiamin phosphate synthase"/>
    <property type="match status" value="1"/>
</dbReference>
<evidence type="ECO:0000313" key="3">
    <source>
        <dbReference type="Proteomes" id="UP000294614"/>
    </source>
</evidence>
<sequence length="181" mass="20241">MMEIVQIIDYDSMGSDWLNIAVGTAPFADIIWLRIKNRPVELVYAEAKRLKDALPEHRLILSEREEIAAILGYYGVQLGVNTWKEGIDTSLATGYSAHSVDEIIDNKATYYMLSPIFHTQKDYEVRPLGVQDVSGLGKDIYALGGIGTLNVSQLKGKGYKGVAGISFYREIKTLRDIVREL</sequence>
<name>A0A4R1KB10_9BACT</name>
<evidence type="ECO:0000313" key="2">
    <source>
        <dbReference type="EMBL" id="TCK61645.1"/>
    </source>
</evidence>
<protein>
    <submittedName>
        <fullName evidence="2">Thiamine-phosphate diphosphorylase</fullName>
    </submittedName>
</protein>
<comment type="caution">
    <text evidence="2">The sequence shown here is derived from an EMBL/GenBank/DDBJ whole genome shotgun (WGS) entry which is preliminary data.</text>
</comment>
<organism evidence="2 3">
    <name type="scientific">Seleniivibrio woodruffii</name>
    <dbReference type="NCBI Taxonomy" id="1078050"/>
    <lineage>
        <taxon>Bacteria</taxon>
        <taxon>Pseudomonadati</taxon>
        <taxon>Deferribacterota</taxon>
        <taxon>Deferribacteres</taxon>
        <taxon>Deferribacterales</taxon>
        <taxon>Geovibrionaceae</taxon>
        <taxon>Seleniivibrio</taxon>
    </lineage>
</organism>
<accession>A0A4R1KB10</accession>
<dbReference type="OrthoDB" id="9812206at2"/>
<dbReference type="GO" id="GO:0009228">
    <property type="term" value="P:thiamine biosynthetic process"/>
    <property type="evidence" value="ECO:0007669"/>
    <property type="project" value="UniProtKB-KW"/>
</dbReference>
<keyword evidence="3" id="KW-1185">Reference proteome</keyword>
<dbReference type="InterPro" id="IPR036206">
    <property type="entry name" value="ThiamineP_synth_sf"/>
</dbReference>
<reference evidence="2 3" key="1">
    <citation type="submission" date="2019-03" db="EMBL/GenBank/DDBJ databases">
        <title>Genomic Encyclopedia of Type Strains, Phase IV (KMG-IV): sequencing the most valuable type-strain genomes for metagenomic binning, comparative biology and taxonomic classification.</title>
        <authorList>
            <person name="Goeker M."/>
        </authorList>
    </citation>
    <scope>NUCLEOTIDE SEQUENCE [LARGE SCALE GENOMIC DNA]</scope>
    <source>
        <strain evidence="2 3">DSM 24984</strain>
    </source>
</reference>
<dbReference type="RefSeq" id="WP_132871099.1">
    <property type="nucleotide sequence ID" value="NZ_SMGG01000003.1"/>
</dbReference>
<dbReference type="InterPro" id="IPR022998">
    <property type="entry name" value="ThiamineP_synth_TenI"/>
</dbReference>